<dbReference type="Pfam" id="PF01467">
    <property type="entry name" value="CTP_transf_like"/>
    <property type="match status" value="1"/>
</dbReference>
<dbReference type="EMBL" id="CP107020">
    <property type="protein sequence ID" value="UYG16078.1"/>
    <property type="molecule type" value="Genomic_DNA"/>
</dbReference>
<keyword evidence="2" id="KW-0808">Transferase</keyword>
<dbReference type="Pfam" id="PF00294">
    <property type="entry name" value="PfkB"/>
    <property type="match status" value="1"/>
</dbReference>
<dbReference type="Gene3D" id="3.40.1190.20">
    <property type="match status" value="1"/>
</dbReference>
<dbReference type="GO" id="GO:0016301">
    <property type="term" value="F:kinase activity"/>
    <property type="evidence" value="ECO:0007669"/>
    <property type="project" value="UniProtKB-KW"/>
</dbReference>
<evidence type="ECO:0000256" key="3">
    <source>
        <dbReference type="ARBA" id="ARBA00023268"/>
    </source>
</evidence>
<evidence type="ECO:0000313" key="8">
    <source>
        <dbReference type="EMBL" id="UYG16078.1"/>
    </source>
</evidence>
<dbReference type="NCBIfam" id="TIGR00125">
    <property type="entry name" value="cyt_tran_rel"/>
    <property type="match status" value="1"/>
</dbReference>
<keyword evidence="4" id="KW-0119">Carbohydrate metabolism</keyword>
<sequence length="836" mass="86053">MSTLRIVVVGDALLDRDIDGSSTRLAPDAPVPVVDVATTRSSPGGAGLAALLCAETPADQDAEAPAVEVTLLAPLADDEAGRELVATLGPVRIARLGHRGATRTKTRVRSGGHGLARLDEGGPGTPVDVDAEHVARVLAAADAVLVSDYGGGITHDPAVRAALTDHALAGGIVVWDPHPRGAPPVPGCALVTPNRAEAEALCGPVTEESAVSGQELAARLREQWDAHAVVVTAGGDGAHLATADASVHVPARAVHDGDPCGAGDRFASTAALALAAHLAPPVAVERAVAASGQWVAAGGAAAFRARAAERPAAHGLGTDLPIDVRTVVEDVRRRGGRLVATGGCFDVLHAGHVRCLEEARRLGDALVVLLNSDDSVRRLKGPDRPVTTQDDRIRILQALRSVDAVLVFEEDDPRVALRRLGPDVWVKGGDYDPRSLPETEVVEALGGVVVTLPQLPGRSTTAILETVRGLDDRDPGSHAGSHVPEPAHAAPEHLGDGDVLVLRALGLGDALTGIAPLRGIRRLLPDHRIVLAAPEGIGAWLTGLGLVDAVLPSSGLTDLPTTGGGHMAVNLHGRGPRSHAVLEATGPRRLIAFADPVSGRHGPRWCADEHEVDRWCRLVTAAGGPCGPADLRLRAHHPVMPGAPVVLHPGAAAGSRRWPRERWRTVAAALARAGHRVLITGSEGERELARAVAVGIDGVTDLSGTLDLDGLTRTVSRASLVLSGDTGIAHLATALAVPSVVLFGPTPPALWGPRIDPELHTVLWHGSTGPDADRPGDPHAEALDPRLERVTVTEVLEAAAHHLAARPPAPGGGGAGASELAAVPCVVHPDPIEGAP</sequence>
<accession>A0ABY6G079</accession>
<keyword evidence="9" id="KW-1185">Reference proteome</keyword>
<feature type="domain" description="Carbohydrate kinase PfkB" evidence="6">
    <location>
        <begin position="5"/>
        <end position="301"/>
    </location>
</feature>
<dbReference type="InterPro" id="IPR029056">
    <property type="entry name" value="Ribokinase-like"/>
</dbReference>
<dbReference type="InterPro" id="IPR051199">
    <property type="entry name" value="LPS_LOS_Heptosyltrfase"/>
</dbReference>
<evidence type="ECO:0000259" key="6">
    <source>
        <dbReference type="Pfam" id="PF00294"/>
    </source>
</evidence>
<dbReference type="InterPro" id="IPR004821">
    <property type="entry name" value="Cyt_trans-like"/>
</dbReference>
<dbReference type="Gene3D" id="3.40.50.2000">
    <property type="entry name" value="Glycogen Phosphorylase B"/>
    <property type="match status" value="2"/>
</dbReference>
<evidence type="ECO:0000256" key="2">
    <source>
        <dbReference type="ARBA" id="ARBA00022679"/>
    </source>
</evidence>
<dbReference type="Proteomes" id="UP001164305">
    <property type="component" value="Chromosome"/>
</dbReference>
<evidence type="ECO:0000259" key="7">
    <source>
        <dbReference type="Pfam" id="PF01467"/>
    </source>
</evidence>
<dbReference type="InterPro" id="IPR011611">
    <property type="entry name" value="PfkB_dom"/>
</dbReference>
<evidence type="ECO:0000256" key="4">
    <source>
        <dbReference type="ARBA" id="ARBA00023277"/>
    </source>
</evidence>
<gene>
    <name evidence="8" type="ORF">BRM3_10635</name>
</gene>
<protein>
    <submittedName>
        <fullName evidence="8">PfkB family carbohydrate kinase</fullName>
    </submittedName>
</protein>
<dbReference type="Gene3D" id="3.40.50.620">
    <property type="entry name" value="HUPs"/>
    <property type="match status" value="1"/>
</dbReference>
<keyword evidence="3" id="KW-0511">Multifunctional enzyme</keyword>
<organism evidence="8 9">
    <name type="scientific">Brachybacterium huguangmaarense</name>
    <dbReference type="NCBI Taxonomy" id="1652028"/>
    <lineage>
        <taxon>Bacteria</taxon>
        <taxon>Bacillati</taxon>
        <taxon>Actinomycetota</taxon>
        <taxon>Actinomycetes</taxon>
        <taxon>Micrococcales</taxon>
        <taxon>Dermabacteraceae</taxon>
        <taxon>Brachybacterium</taxon>
    </lineage>
</organism>
<keyword evidence="8" id="KW-0418">Kinase</keyword>
<dbReference type="InterPro" id="IPR002201">
    <property type="entry name" value="Glyco_trans_9"/>
</dbReference>
<dbReference type="SUPFAM" id="SSF52374">
    <property type="entry name" value="Nucleotidylyl transferase"/>
    <property type="match status" value="1"/>
</dbReference>
<dbReference type="InterPro" id="IPR014729">
    <property type="entry name" value="Rossmann-like_a/b/a_fold"/>
</dbReference>
<reference evidence="8" key="1">
    <citation type="submission" date="2022-10" db="EMBL/GenBank/DDBJ databases">
        <title>Whole-Genome Sequencing of Brachybacterium huguangmaarense BRM-3, Isolated from Betula schmidtii.</title>
        <authorList>
            <person name="Haam D."/>
        </authorList>
    </citation>
    <scope>NUCLEOTIDE SEQUENCE</scope>
    <source>
        <strain evidence="8">BRM-3</strain>
    </source>
</reference>
<dbReference type="CDD" id="cd03789">
    <property type="entry name" value="GT9_LPS_heptosyltransferase"/>
    <property type="match status" value="1"/>
</dbReference>
<keyword evidence="1" id="KW-0328">Glycosyltransferase</keyword>
<evidence type="ECO:0000313" key="9">
    <source>
        <dbReference type="Proteomes" id="UP001164305"/>
    </source>
</evidence>
<dbReference type="PANTHER" id="PTHR30160:SF1">
    <property type="entry name" value="LIPOPOLYSACCHARIDE 1,2-N-ACETYLGLUCOSAMINETRANSFERASE-RELATED"/>
    <property type="match status" value="1"/>
</dbReference>
<dbReference type="PANTHER" id="PTHR30160">
    <property type="entry name" value="TETRAACYLDISACCHARIDE 4'-KINASE-RELATED"/>
    <property type="match status" value="1"/>
</dbReference>
<evidence type="ECO:0000256" key="1">
    <source>
        <dbReference type="ARBA" id="ARBA00022676"/>
    </source>
</evidence>
<name>A0ABY6G079_9MICO</name>
<feature type="domain" description="Cytidyltransferase-like" evidence="7">
    <location>
        <begin position="341"/>
        <end position="444"/>
    </location>
</feature>
<dbReference type="Pfam" id="PF01075">
    <property type="entry name" value="Glyco_transf_9"/>
    <property type="match status" value="1"/>
</dbReference>
<feature type="region of interest" description="Disordered" evidence="5">
    <location>
        <begin position="470"/>
        <end position="492"/>
    </location>
</feature>
<evidence type="ECO:0000256" key="5">
    <source>
        <dbReference type="SAM" id="MobiDB-lite"/>
    </source>
</evidence>
<proteinExistence type="predicted"/>
<dbReference type="RefSeq" id="WP_263593291.1">
    <property type="nucleotide sequence ID" value="NZ_CP107020.1"/>
</dbReference>
<dbReference type="SUPFAM" id="SSF53613">
    <property type="entry name" value="Ribokinase-like"/>
    <property type="match status" value="1"/>
</dbReference>
<dbReference type="SUPFAM" id="SSF53756">
    <property type="entry name" value="UDP-Glycosyltransferase/glycogen phosphorylase"/>
    <property type="match status" value="1"/>
</dbReference>